<dbReference type="KEGG" id="psn:Pedsa_3234"/>
<feature type="transmembrane region" description="Helical" evidence="2">
    <location>
        <begin position="25"/>
        <end position="49"/>
    </location>
</feature>
<dbReference type="AlphaFoldDB" id="F0SBE3"/>
<evidence type="ECO:0000256" key="2">
    <source>
        <dbReference type="SAM" id="Phobius"/>
    </source>
</evidence>
<reference evidence="4" key="2">
    <citation type="submission" date="2011-02" db="EMBL/GenBank/DDBJ databases">
        <title>The complete genome of Pedobacter saltans DSM 12145.</title>
        <authorList>
            <consortium name="US DOE Joint Genome Institute (JGI-PGF)"/>
            <person name="Lucas S."/>
            <person name="Copeland A."/>
            <person name="Lapidus A."/>
            <person name="Bruce D."/>
            <person name="Goodwin L."/>
            <person name="Pitluck S."/>
            <person name="Kyrpides N."/>
            <person name="Mavromatis K."/>
            <person name="Pagani I."/>
            <person name="Ivanova N."/>
            <person name="Ovchinnikova G."/>
            <person name="Lu M."/>
            <person name="Detter J.C."/>
            <person name="Han C."/>
            <person name="Land M."/>
            <person name="Hauser L."/>
            <person name="Markowitz V."/>
            <person name="Cheng J.-F."/>
            <person name="Hugenholtz P."/>
            <person name="Woyke T."/>
            <person name="Wu D."/>
            <person name="Tindall B."/>
            <person name="Pomrenke H.G."/>
            <person name="Brambilla E."/>
            <person name="Klenk H.-P."/>
            <person name="Eisen J.A."/>
        </authorList>
    </citation>
    <scope>NUCLEOTIDE SEQUENCE [LARGE SCALE GENOMIC DNA]</scope>
    <source>
        <strain evidence="4">ATCC 51119 / DSM 12145 / JCM 21818 / LMG 10337 / NBRC 100064 / NCIMB 13643</strain>
    </source>
</reference>
<name>F0SBE3_PSESL</name>
<dbReference type="Gene3D" id="2.160.10.10">
    <property type="entry name" value="Hexapeptide repeat proteins"/>
    <property type="match status" value="1"/>
</dbReference>
<reference evidence="3 4" key="1">
    <citation type="journal article" date="2011" name="Stand. Genomic Sci.">
        <title>Complete genome sequence of the gliding, heparinolytic Pedobacter saltans type strain (113).</title>
        <authorList>
            <person name="Liolios K."/>
            <person name="Sikorski J."/>
            <person name="Lu M."/>
            <person name="Nolan M."/>
            <person name="Lapidus A."/>
            <person name="Lucas S."/>
            <person name="Hammon N."/>
            <person name="Deshpande S."/>
            <person name="Cheng J.F."/>
            <person name="Tapia R."/>
            <person name="Han C."/>
            <person name="Goodwin L."/>
            <person name="Pitluck S."/>
            <person name="Huntemann M."/>
            <person name="Ivanova N."/>
            <person name="Pagani I."/>
            <person name="Mavromatis K."/>
            <person name="Ovchinikova G."/>
            <person name="Pati A."/>
            <person name="Chen A."/>
            <person name="Palaniappan K."/>
            <person name="Land M."/>
            <person name="Hauser L."/>
            <person name="Brambilla E.M."/>
            <person name="Kotsyurbenko O."/>
            <person name="Rohde M."/>
            <person name="Tindall B.J."/>
            <person name="Abt B."/>
            <person name="Goker M."/>
            <person name="Detter J.C."/>
            <person name="Woyke T."/>
            <person name="Bristow J."/>
            <person name="Eisen J.A."/>
            <person name="Markowitz V."/>
            <person name="Hugenholtz P."/>
            <person name="Klenk H.P."/>
            <person name="Kyrpides N.C."/>
        </authorList>
    </citation>
    <scope>NUCLEOTIDE SEQUENCE [LARGE SCALE GENOMIC DNA]</scope>
    <source>
        <strain evidence="4">ATCC 51119 / DSM 12145 / JCM 21818 / LMG 10337 / NBRC 100064 / NCIMB 13643</strain>
    </source>
</reference>
<sequence>MIDKLIVWIKKRTNLKFFLKSPINFIYSVILTLLYVDKWTYFPAILIHGKIKLKFIKKRKSYFEINGRLILEQWMNGNESVSIYLDKGSETVICNDFSIGNGVRIFVDKDARLKIGGKKKELGSGITAKSIIMVKKYLEIGSDCIIAWDTFLTDCDWHGIEGKYFQKQTILGDHVWIGVGVKVLKGSIIGKESIVTTNSVVHNRLFDERTLISGNPAIVIKTDVSNWSREMVS</sequence>
<evidence type="ECO:0000256" key="1">
    <source>
        <dbReference type="ARBA" id="ARBA00007274"/>
    </source>
</evidence>
<dbReference type="InterPro" id="IPR011004">
    <property type="entry name" value="Trimer_LpxA-like_sf"/>
</dbReference>
<gene>
    <name evidence="3" type="ordered locus">Pedsa_3234</name>
</gene>
<dbReference type="Proteomes" id="UP000000310">
    <property type="component" value="Chromosome"/>
</dbReference>
<protein>
    <recommendedName>
        <fullName evidence="5">Acyltransferase</fullName>
    </recommendedName>
</protein>
<dbReference type="HOGENOM" id="CLU_1189113_0_0_10"/>
<organism evidence="3 4">
    <name type="scientific">Pseudopedobacter saltans (strain ATCC 51119 / DSM 12145 / JCM 21818 / CCUG 39354 / LMG 10337 / NBRC 100064 / NCIMB 13643)</name>
    <name type="common">Pedobacter saltans</name>
    <dbReference type="NCBI Taxonomy" id="762903"/>
    <lineage>
        <taxon>Bacteria</taxon>
        <taxon>Pseudomonadati</taxon>
        <taxon>Bacteroidota</taxon>
        <taxon>Sphingobacteriia</taxon>
        <taxon>Sphingobacteriales</taxon>
        <taxon>Sphingobacteriaceae</taxon>
        <taxon>Pseudopedobacter</taxon>
    </lineage>
</organism>
<proteinExistence type="inferred from homology"/>
<dbReference type="RefSeq" id="WP_013634255.1">
    <property type="nucleotide sequence ID" value="NC_015177.1"/>
</dbReference>
<dbReference type="PANTHER" id="PTHR43300:SF10">
    <property type="entry name" value="2,3,4,5-TETRAHYDROPYRIDINE-2,6-DICARBOXYLATE N-ACETYLTRANSFERASE"/>
    <property type="match status" value="1"/>
</dbReference>
<dbReference type="PANTHER" id="PTHR43300">
    <property type="entry name" value="ACETYLTRANSFERASE"/>
    <property type="match status" value="1"/>
</dbReference>
<comment type="similarity">
    <text evidence="1">Belongs to the transferase hexapeptide repeat family.</text>
</comment>
<dbReference type="SUPFAM" id="SSF51161">
    <property type="entry name" value="Trimeric LpxA-like enzymes"/>
    <property type="match status" value="1"/>
</dbReference>
<keyword evidence="2" id="KW-0472">Membrane</keyword>
<dbReference type="eggNOG" id="COG0110">
    <property type="taxonomic scope" value="Bacteria"/>
</dbReference>
<accession>F0SBE3</accession>
<evidence type="ECO:0000313" key="4">
    <source>
        <dbReference type="Proteomes" id="UP000000310"/>
    </source>
</evidence>
<keyword evidence="2" id="KW-1133">Transmembrane helix</keyword>
<keyword evidence="4" id="KW-1185">Reference proteome</keyword>
<dbReference type="EMBL" id="CP002545">
    <property type="protein sequence ID" value="ADY53770.1"/>
    <property type="molecule type" value="Genomic_DNA"/>
</dbReference>
<dbReference type="InterPro" id="IPR050179">
    <property type="entry name" value="Trans_hexapeptide_repeat"/>
</dbReference>
<evidence type="ECO:0008006" key="5">
    <source>
        <dbReference type="Google" id="ProtNLM"/>
    </source>
</evidence>
<dbReference type="STRING" id="762903.Pedsa_3234"/>
<keyword evidence="2" id="KW-0812">Transmembrane</keyword>
<evidence type="ECO:0000313" key="3">
    <source>
        <dbReference type="EMBL" id="ADY53770.1"/>
    </source>
</evidence>
<dbReference type="OrthoDB" id="9812571at2"/>